<evidence type="ECO:0000313" key="2">
    <source>
        <dbReference type="EMBL" id="TRY78900.1"/>
    </source>
</evidence>
<proteinExistence type="predicted"/>
<keyword evidence="1" id="KW-1133">Transmembrane helix</keyword>
<feature type="transmembrane region" description="Helical" evidence="1">
    <location>
        <begin position="55"/>
        <end position="76"/>
    </location>
</feature>
<dbReference type="InterPro" id="IPR040350">
    <property type="entry name" value="TMEM272"/>
</dbReference>
<feature type="transmembrane region" description="Helical" evidence="1">
    <location>
        <begin position="22"/>
        <end position="43"/>
    </location>
</feature>
<keyword evidence="1" id="KW-0472">Membrane</keyword>
<feature type="transmembrane region" description="Helical" evidence="1">
    <location>
        <begin position="159"/>
        <end position="185"/>
    </location>
</feature>
<dbReference type="STRING" id="6832.A0A553PML0"/>
<sequence length="191" mass="20972">MSGSDSPSSGCCSGINTQRKQYGITCTFAVFAALNGIMMYMGIQAIHICPAERMVPNYLIVAGSLSLSLLLVRLVVSHLLIPYLEQSQSPLMDQDGLEASQVREKALVGTWFLSVLTIYDSFASVFSTIWLVVGSIYVYGVSPDFQHRDSPKYCDYNAYMFAFVVITIGYISLGLSILAALFACVCRSNRE</sequence>
<dbReference type="Proteomes" id="UP000318571">
    <property type="component" value="Chromosome 11"/>
</dbReference>
<gene>
    <name evidence="2" type="ORF">TCAL_01703</name>
</gene>
<protein>
    <recommendedName>
        <fullName evidence="4">G-protein coupled receptors family 1 profile domain-containing protein</fullName>
    </recommendedName>
</protein>
<dbReference type="PANTHER" id="PTHR33444:SF2">
    <property type="entry name" value="MARVEL DOMAIN-CONTAINING PROTEIN"/>
    <property type="match status" value="1"/>
</dbReference>
<comment type="caution">
    <text evidence="2">The sequence shown here is derived from an EMBL/GenBank/DDBJ whole genome shotgun (WGS) entry which is preliminary data.</text>
</comment>
<dbReference type="PANTHER" id="PTHR33444">
    <property type="entry name" value="SI:DKEY-19B23.12-RELATED"/>
    <property type="match status" value="1"/>
</dbReference>
<dbReference type="AlphaFoldDB" id="A0A553PML0"/>
<keyword evidence="1" id="KW-0812">Transmembrane</keyword>
<evidence type="ECO:0000256" key="1">
    <source>
        <dbReference type="SAM" id="Phobius"/>
    </source>
</evidence>
<feature type="transmembrane region" description="Helical" evidence="1">
    <location>
        <begin position="111"/>
        <end position="139"/>
    </location>
</feature>
<name>A0A553PML0_TIGCA</name>
<reference evidence="2 3" key="1">
    <citation type="journal article" date="2018" name="Nat. Ecol. Evol.">
        <title>Genomic signatures of mitonuclear coevolution across populations of Tigriopus californicus.</title>
        <authorList>
            <person name="Barreto F.S."/>
            <person name="Watson E.T."/>
            <person name="Lima T.G."/>
            <person name="Willett C.S."/>
            <person name="Edmands S."/>
            <person name="Li W."/>
            <person name="Burton R.S."/>
        </authorList>
    </citation>
    <scope>NUCLEOTIDE SEQUENCE [LARGE SCALE GENOMIC DNA]</scope>
    <source>
        <strain evidence="2 3">San Diego</strain>
    </source>
</reference>
<keyword evidence="3" id="KW-1185">Reference proteome</keyword>
<dbReference type="OMA" id="HICPAER"/>
<dbReference type="EMBL" id="VCGU01000003">
    <property type="protein sequence ID" value="TRY78900.1"/>
    <property type="molecule type" value="Genomic_DNA"/>
</dbReference>
<evidence type="ECO:0000313" key="3">
    <source>
        <dbReference type="Proteomes" id="UP000318571"/>
    </source>
</evidence>
<accession>A0A553PML0</accession>
<evidence type="ECO:0008006" key="4">
    <source>
        <dbReference type="Google" id="ProtNLM"/>
    </source>
</evidence>
<organism evidence="2 3">
    <name type="scientific">Tigriopus californicus</name>
    <name type="common">Marine copepod</name>
    <dbReference type="NCBI Taxonomy" id="6832"/>
    <lineage>
        <taxon>Eukaryota</taxon>
        <taxon>Metazoa</taxon>
        <taxon>Ecdysozoa</taxon>
        <taxon>Arthropoda</taxon>
        <taxon>Crustacea</taxon>
        <taxon>Multicrustacea</taxon>
        <taxon>Hexanauplia</taxon>
        <taxon>Copepoda</taxon>
        <taxon>Harpacticoida</taxon>
        <taxon>Harpacticidae</taxon>
        <taxon>Tigriopus</taxon>
    </lineage>
</organism>